<evidence type="ECO:0000256" key="6">
    <source>
        <dbReference type="ARBA" id="ARBA00022989"/>
    </source>
</evidence>
<evidence type="ECO:0000313" key="11">
    <source>
        <dbReference type="EMBL" id="KAK2583182.1"/>
    </source>
</evidence>
<dbReference type="Pfam" id="PF02949">
    <property type="entry name" value="7tm_6"/>
    <property type="match status" value="1"/>
</dbReference>
<keyword evidence="12" id="KW-1185">Reference proteome</keyword>
<feature type="transmembrane region" description="Helical" evidence="10">
    <location>
        <begin position="79"/>
        <end position="97"/>
    </location>
</feature>
<accession>A0AAD9RNX6</accession>
<dbReference type="InterPro" id="IPR004117">
    <property type="entry name" value="7tm6_olfct_rcpt"/>
</dbReference>
<keyword evidence="4 10" id="KW-0812">Transmembrane</keyword>
<evidence type="ECO:0000256" key="7">
    <source>
        <dbReference type="ARBA" id="ARBA00023136"/>
    </source>
</evidence>
<evidence type="ECO:0000256" key="3">
    <source>
        <dbReference type="ARBA" id="ARBA00022606"/>
    </source>
</evidence>
<feature type="transmembrane region" description="Helical" evidence="10">
    <location>
        <begin position="275"/>
        <end position="294"/>
    </location>
</feature>
<evidence type="ECO:0000256" key="1">
    <source>
        <dbReference type="ARBA" id="ARBA00004651"/>
    </source>
</evidence>
<reference evidence="11" key="2">
    <citation type="journal article" date="2023" name="Commun. Biol.">
        <title>Intrasexual cuticular hydrocarbon dimorphism in a wasp sheds light on hydrocarbon biosynthesis genes in Hymenoptera.</title>
        <authorList>
            <person name="Moris V.C."/>
            <person name="Podsiadlowski L."/>
            <person name="Martin S."/>
            <person name="Oeyen J.P."/>
            <person name="Donath A."/>
            <person name="Petersen M."/>
            <person name="Wilbrandt J."/>
            <person name="Misof B."/>
            <person name="Liedtke D."/>
            <person name="Thamm M."/>
            <person name="Scheiner R."/>
            <person name="Schmitt T."/>
            <person name="Niehuis O."/>
        </authorList>
    </citation>
    <scope>NUCLEOTIDE SEQUENCE</scope>
    <source>
        <strain evidence="11">GBR_01_08_01A</strain>
    </source>
</reference>
<comment type="caution">
    <text evidence="10">Lacks conserved residue(s) required for the propagation of feature annotation.</text>
</comment>
<name>A0AAD9RNX6_9HYME</name>
<dbReference type="GO" id="GO:0005549">
    <property type="term" value="F:odorant binding"/>
    <property type="evidence" value="ECO:0007669"/>
    <property type="project" value="InterPro"/>
</dbReference>
<dbReference type="AlphaFoldDB" id="A0AAD9RNX6"/>
<evidence type="ECO:0000256" key="9">
    <source>
        <dbReference type="ARBA" id="ARBA00023224"/>
    </source>
</evidence>
<evidence type="ECO:0000256" key="10">
    <source>
        <dbReference type="RuleBase" id="RU351113"/>
    </source>
</evidence>
<comment type="subcellular location">
    <subcellularLocation>
        <location evidence="1 10">Cell membrane</location>
        <topology evidence="1 10">Multi-pass membrane protein</topology>
    </subcellularLocation>
</comment>
<feature type="transmembrane region" description="Helical" evidence="10">
    <location>
        <begin position="306"/>
        <end position="325"/>
    </location>
</feature>
<evidence type="ECO:0000256" key="2">
    <source>
        <dbReference type="ARBA" id="ARBA00022475"/>
    </source>
</evidence>
<keyword evidence="9 10" id="KW-0807">Transducer</keyword>
<dbReference type="PANTHER" id="PTHR21137">
    <property type="entry name" value="ODORANT RECEPTOR"/>
    <property type="match status" value="1"/>
</dbReference>
<feature type="transmembrane region" description="Helical" evidence="10">
    <location>
        <begin position="44"/>
        <end position="67"/>
    </location>
</feature>
<evidence type="ECO:0000256" key="4">
    <source>
        <dbReference type="ARBA" id="ARBA00022692"/>
    </source>
</evidence>
<feature type="transmembrane region" description="Helical" evidence="10">
    <location>
        <begin position="191"/>
        <end position="222"/>
    </location>
</feature>
<organism evidence="11 12">
    <name type="scientific">Odynerus spinipes</name>
    <dbReference type="NCBI Taxonomy" id="1348599"/>
    <lineage>
        <taxon>Eukaryota</taxon>
        <taxon>Metazoa</taxon>
        <taxon>Ecdysozoa</taxon>
        <taxon>Arthropoda</taxon>
        <taxon>Hexapoda</taxon>
        <taxon>Insecta</taxon>
        <taxon>Pterygota</taxon>
        <taxon>Neoptera</taxon>
        <taxon>Endopterygota</taxon>
        <taxon>Hymenoptera</taxon>
        <taxon>Apocrita</taxon>
        <taxon>Aculeata</taxon>
        <taxon>Vespoidea</taxon>
        <taxon>Vespidae</taxon>
        <taxon>Eumeninae</taxon>
        <taxon>Odynerus</taxon>
    </lineage>
</organism>
<evidence type="ECO:0000256" key="8">
    <source>
        <dbReference type="ARBA" id="ARBA00023170"/>
    </source>
</evidence>
<evidence type="ECO:0000256" key="5">
    <source>
        <dbReference type="ARBA" id="ARBA00022725"/>
    </source>
</evidence>
<comment type="caution">
    <text evidence="11">The sequence shown here is derived from an EMBL/GenBank/DDBJ whole genome shotgun (WGS) entry which is preliminary data.</text>
</comment>
<keyword evidence="8 10" id="KW-0675">Receptor</keyword>
<keyword evidence="5 10" id="KW-0552">Olfaction</keyword>
<gene>
    <name evidence="11" type="ORF">KPH14_009202</name>
</gene>
<comment type="similarity">
    <text evidence="10">Belongs to the insect chemoreceptor superfamily. Heteromeric odorant receptor channel (TC 1.A.69) family.</text>
</comment>
<reference evidence="11" key="1">
    <citation type="submission" date="2021-08" db="EMBL/GenBank/DDBJ databases">
        <authorList>
            <person name="Misof B."/>
            <person name="Oliver O."/>
            <person name="Podsiadlowski L."/>
            <person name="Donath A."/>
            <person name="Peters R."/>
            <person name="Mayer C."/>
            <person name="Rust J."/>
            <person name="Gunkel S."/>
            <person name="Lesny P."/>
            <person name="Martin S."/>
            <person name="Oeyen J.P."/>
            <person name="Petersen M."/>
            <person name="Panagiotis P."/>
            <person name="Wilbrandt J."/>
            <person name="Tanja T."/>
        </authorList>
    </citation>
    <scope>NUCLEOTIDE SEQUENCE</scope>
    <source>
        <strain evidence="11">GBR_01_08_01A</strain>
        <tissue evidence="11">Thorax + abdomen</tissue>
    </source>
</reference>
<keyword evidence="3 10" id="KW-0716">Sensory transduction</keyword>
<keyword evidence="2" id="KW-1003">Cell membrane</keyword>
<evidence type="ECO:0000313" key="12">
    <source>
        <dbReference type="Proteomes" id="UP001258017"/>
    </source>
</evidence>
<dbReference type="PANTHER" id="PTHR21137:SF35">
    <property type="entry name" value="ODORANT RECEPTOR 19A-RELATED"/>
    <property type="match status" value="1"/>
</dbReference>
<dbReference type="Proteomes" id="UP001258017">
    <property type="component" value="Unassembled WGS sequence"/>
</dbReference>
<keyword evidence="7 10" id="KW-0472">Membrane</keyword>
<dbReference type="GO" id="GO:0007165">
    <property type="term" value="P:signal transduction"/>
    <property type="evidence" value="ECO:0007669"/>
    <property type="project" value="UniProtKB-KW"/>
</dbReference>
<protein>
    <recommendedName>
        <fullName evidence="10">Odorant receptor</fullName>
    </recommendedName>
</protein>
<proteinExistence type="inferred from homology"/>
<dbReference type="GO" id="GO:0004984">
    <property type="term" value="F:olfactory receptor activity"/>
    <property type="evidence" value="ECO:0007669"/>
    <property type="project" value="InterPro"/>
</dbReference>
<keyword evidence="6 10" id="KW-1133">Transmembrane helix</keyword>
<dbReference type="EMBL" id="JAIFRP010000030">
    <property type="protein sequence ID" value="KAK2583182.1"/>
    <property type="molecule type" value="Genomic_DNA"/>
</dbReference>
<feature type="transmembrane region" description="Helical" evidence="10">
    <location>
        <begin position="135"/>
        <end position="153"/>
    </location>
</feature>
<sequence length="401" mass="45451">MALENGNYENDINLTVHVSRGVLKLIGVWPTRTRRSVAKNISLILLRILCHFLLSFIFIPSLLHVILKEKDPRRKLKSVGPLCYCLMAILKYTVLLCREEKLKDCMTLLEDDWRQVVIEKDRLTMLENARIGRSIAILCVGFVFISGFSYRIIVPISRGTIITAQNITIRPLAHAGYFVFFDHQETPNYEIIYTIQIMAGFVTYSVTSGACSLAALYILHACGQLKILIRRMEELVKFSNAKSSEIDEKIAMLVKHHMRVNSFLMGIENAMQHTCLVEVVGCTLVLCLLGYYIIMEWQDSNALAMLTYTVLLVTFIFNIFIYCFIGELLTDQALKVATASCTLEWFHLPNRTARCLILIMAISNRPVKMTAGKLIDLSLNSFGAVVRTSVAYLNMLRATSI</sequence>
<dbReference type="GO" id="GO:0005886">
    <property type="term" value="C:plasma membrane"/>
    <property type="evidence" value="ECO:0007669"/>
    <property type="project" value="UniProtKB-SubCell"/>
</dbReference>